<comment type="similarity">
    <text evidence="8">Belongs to the binding-protein-dependent transport system permease family.</text>
</comment>
<feature type="transmembrane region" description="Helical" evidence="8">
    <location>
        <begin position="36"/>
        <end position="57"/>
    </location>
</feature>
<dbReference type="GO" id="GO:0055085">
    <property type="term" value="P:transmembrane transport"/>
    <property type="evidence" value="ECO:0007669"/>
    <property type="project" value="InterPro"/>
</dbReference>
<dbReference type="AlphaFoldDB" id="A0A917ADA3"/>
<proteinExistence type="inferred from homology"/>
<keyword evidence="11" id="KW-1185">Reference proteome</keyword>
<feature type="transmembrane region" description="Helical" evidence="8">
    <location>
        <begin position="268"/>
        <end position="294"/>
    </location>
</feature>
<feature type="transmembrane region" description="Helical" evidence="8">
    <location>
        <begin position="87"/>
        <end position="104"/>
    </location>
</feature>
<dbReference type="InterPro" id="IPR035906">
    <property type="entry name" value="MetI-like_sf"/>
</dbReference>
<feature type="domain" description="ABC transmembrane type-1" evidence="9">
    <location>
        <begin position="189"/>
        <end position="388"/>
    </location>
</feature>
<comment type="caution">
    <text evidence="10">The sequence shown here is derived from an EMBL/GenBank/DDBJ whole genome shotgun (WGS) entry which is preliminary data.</text>
</comment>
<feature type="transmembrane region" description="Helical" evidence="8">
    <location>
        <begin position="226"/>
        <end position="248"/>
    </location>
</feature>
<protein>
    <recommendedName>
        <fullName evidence="9">ABC transmembrane type-1 domain-containing protein</fullName>
    </recommendedName>
</protein>
<evidence type="ECO:0000256" key="3">
    <source>
        <dbReference type="ARBA" id="ARBA00022475"/>
    </source>
</evidence>
<organism evidence="10 11">
    <name type="scientific">Primorskyibacter flagellatus</name>
    <dbReference type="NCBI Taxonomy" id="1387277"/>
    <lineage>
        <taxon>Bacteria</taxon>
        <taxon>Pseudomonadati</taxon>
        <taxon>Pseudomonadota</taxon>
        <taxon>Alphaproteobacteria</taxon>
        <taxon>Rhodobacterales</taxon>
        <taxon>Roseobacteraceae</taxon>
        <taxon>Primorskyibacter</taxon>
    </lineage>
</organism>
<keyword evidence="6 8" id="KW-1133">Transmembrane helix</keyword>
<feature type="transmembrane region" description="Helical" evidence="8">
    <location>
        <begin position="366"/>
        <end position="391"/>
    </location>
</feature>
<keyword evidence="5 8" id="KW-0812">Transmembrane</keyword>
<evidence type="ECO:0000256" key="5">
    <source>
        <dbReference type="ARBA" id="ARBA00022692"/>
    </source>
</evidence>
<dbReference type="GO" id="GO:0005886">
    <property type="term" value="C:plasma membrane"/>
    <property type="evidence" value="ECO:0007669"/>
    <property type="project" value="UniProtKB-SubCell"/>
</dbReference>
<dbReference type="SUPFAM" id="SSF161098">
    <property type="entry name" value="MetI-like"/>
    <property type="match status" value="1"/>
</dbReference>
<evidence type="ECO:0000256" key="2">
    <source>
        <dbReference type="ARBA" id="ARBA00022448"/>
    </source>
</evidence>
<evidence type="ECO:0000313" key="11">
    <source>
        <dbReference type="Proteomes" id="UP000612855"/>
    </source>
</evidence>
<keyword evidence="7 8" id="KW-0472">Membrane</keyword>
<evidence type="ECO:0000256" key="8">
    <source>
        <dbReference type="RuleBase" id="RU363032"/>
    </source>
</evidence>
<feature type="transmembrane region" description="Helical" evidence="8">
    <location>
        <begin position="320"/>
        <end position="346"/>
    </location>
</feature>
<feature type="transmembrane region" description="Helical" evidence="8">
    <location>
        <begin position="193"/>
        <end position="214"/>
    </location>
</feature>
<evidence type="ECO:0000256" key="6">
    <source>
        <dbReference type="ARBA" id="ARBA00022989"/>
    </source>
</evidence>
<keyword evidence="4" id="KW-0997">Cell inner membrane</keyword>
<keyword evidence="3" id="KW-1003">Cell membrane</keyword>
<dbReference type="Pfam" id="PF00528">
    <property type="entry name" value="BPD_transp_1"/>
    <property type="match status" value="1"/>
</dbReference>
<feature type="transmembrane region" description="Helical" evidence="8">
    <location>
        <begin position="12"/>
        <end position="30"/>
    </location>
</feature>
<evidence type="ECO:0000256" key="1">
    <source>
        <dbReference type="ARBA" id="ARBA00004429"/>
    </source>
</evidence>
<dbReference type="PROSITE" id="PS50928">
    <property type="entry name" value="ABC_TM1"/>
    <property type="match status" value="1"/>
</dbReference>
<dbReference type="PANTHER" id="PTHR43357:SF4">
    <property type="entry name" value="INNER MEMBRANE ABC TRANSPORTER PERMEASE PROTEIN YDCV"/>
    <property type="match status" value="1"/>
</dbReference>
<evidence type="ECO:0000259" key="9">
    <source>
        <dbReference type="PROSITE" id="PS50928"/>
    </source>
</evidence>
<keyword evidence="2 8" id="KW-0813">Transport</keyword>
<dbReference type="Gene3D" id="1.10.3720.10">
    <property type="entry name" value="MetI-like"/>
    <property type="match status" value="1"/>
</dbReference>
<comment type="subcellular location">
    <subcellularLocation>
        <location evidence="1">Cell inner membrane</location>
        <topology evidence="1">Multi-pass membrane protein</topology>
    </subcellularLocation>
    <subcellularLocation>
        <location evidence="8">Cell membrane</location>
        <topology evidence="8">Multi-pass membrane protein</topology>
    </subcellularLocation>
</comment>
<dbReference type="PANTHER" id="PTHR43357">
    <property type="entry name" value="INNER MEMBRANE ABC TRANSPORTER PERMEASE PROTEIN YDCV"/>
    <property type="match status" value="1"/>
</dbReference>
<feature type="transmembrane region" description="Helical" evidence="8">
    <location>
        <begin position="125"/>
        <end position="151"/>
    </location>
</feature>
<dbReference type="CDD" id="cd06261">
    <property type="entry name" value="TM_PBP2"/>
    <property type="match status" value="1"/>
</dbReference>
<dbReference type="InterPro" id="IPR000515">
    <property type="entry name" value="MetI-like"/>
</dbReference>
<dbReference type="Proteomes" id="UP000612855">
    <property type="component" value="Unassembled WGS sequence"/>
</dbReference>
<evidence type="ECO:0000313" key="10">
    <source>
        <dbReference type="EMBL" id="GGE44455.1"/>
    </source>
</evidence>
<evidence type="ECO:0000256" key="7">
    <source>
        <dbReference type="ARBA" id="ARBA00023136"/>
    </source>
</evidence>
<reference evidence="11" key="1">
    <citation type="journal article" date="2019" name="Int. J. Syst. Evol. Microbiol.">
        <title>The Global Catalogue of Microorganisms (GCM) 10K type strain sequencing project: providing services to taxonomists for standard genome sequencing and annotation.</title>
        <authorList>
            <consortium name="The Broad Institute Genomics Platform"/>
            <consortium name="The Broad Institute Genome Sequencing Center for Infectious Disease"/>
            <person name="Wu L."/>
            <person name="Ma J."/>
        </authorList>
    </citation>
    <scope>NUCLEOTIDE SEQUENCE [LARGE SCALE GENOMIC DNA]</scope>
    <source>
        <strain evidence="11">CGMCC 1.12664</strain>
    </source>
</reference>
<name>A0A917ADA3_9RHOB</name>
<dbReference type="EMBL" id="BMFJ01000002">
    <property type="protein sequence ID" value="GGE44455.1"/>
    <property type="molecule type" value="Genomic_DNA"/>
</dbReference>
<accession>A0A917ADA3</accession>
<evidence type="ECO:0000256" key="4">
    <source>
        <dbReference type="ARBA" id="ARBA00022519"/>
    </source>
</evidence>
<gene>
    <name evidence="10" type="ORF">GCM10011360_34580</name>
</gene>
<dbReference type="RefSeq" id="WP_373284065.1">
    <property type="nucleotide sequence ID" value="NZ_BMFJ01000002.1"/>
</dbReference>
<sequence length="404" mass="43341">MSELVIKTGRPPMNFTLLMVGGFGLILGFLTGNVVGAPLIGLVLGAAVGAGLGYVLNTMVPKKAVGRWAVIGAFALVGLVFGGFGGAVGGALIGAVLGWFAYWVGRGRYRDGVPLYYTPGQTLWWNSFLFICGAIFVFLITPILVVLPLSFNAEDFFTFTPEMLRLDPEGYSLKHYRDFFQTSDWQLALKNSLIIAPIATVISVSLGTLAAIGLSQSHVPFKRPIMAVLISPMIVPLIISATGMFFFYSTLGNFLEDSVGLSKSFVGYVKVILAHAVLGIPFVIITVTATLVGFDRSLTRAAANMGADPVTTFFRVQMPLILPGVISGGLFAFITSFDEVVVVLFVGSAAQKTLPWQMFIGLREQISPTILAVATILVCISIALLATLEILRRRSERLRGMSPG</sequence>